<reference evidence="1 2" key="1">
    <citation type="submission" date="2010-02" db="EMBL/GenBank/DDBJ databases">
        <authorList>
            <person name="Weinstock G."/>
            <person name="Sodergren E."/>
            <person name="Clifton S."/>
            <person name="Fulton L."/>
            <person name="Fulton B."/>
            <person name="Courtney L."/>
            <person name="Fronick C."/>
            <person name="Harrison M."/>
            <person name="Strong C."/>
            <person name="Farmer C."/>
            <person name="Delahaunty K."/>
            <person name="Markovic C."/>
            <person name="Hall O."/>
            <person name="Minx P."/>
            <person name="Tomlinson C."/>
            <person name="Mitreva M."/>
            <person name="Nelson J."/>
            <person name="Hou S."/>
            <person name="Wollam A."/>
            <person name="Pepin K.H."/>
            <person name="Johnson M."/>
            <person name="Bhonagiri V."/>
            <person name="Zhang X."/>
            <person name="Suruliraj S."/>
            <person name="Warren W."/>
            <person name="Chinwalla A."/>
            <person name="Mardis E.R."/>
            <person name="Wilson R.K."/>
        </authorList>
    </citation>
    <scope>NUCLEOTIDE SEQUENCE [LARGE SCALE GENOMIC DNA]</scope>
    <source>
        <strain evidence="1 2">ATCC 29315</strain>
    </source>
</reference>
<proteinExistence type="predicted"/>
<name>D4DT15_NEIEG</name>
<dbReference type="Proteomes" id="UP000005536">
    <property type="component" value="Unassembled WGS sequence"/>
</dbReference>
<gene>
    <name evidence="1" type="ORF">NEIELOOT_02213</name>
</gene>
<evidence type="ECO:0000313" key="1">
    <source>
        <dbReference type="EMBL" id="EFE49016.1"/>
    </source>
</evidence>
<sequence>MPLEDKNTAGFDIKLVTIRSRLKNYSKSPKPVQPPALVSPVYPVLPKLAPYRPINLQGRLKTKTAFQTASLGTSSCSRP</sequence>
<organism evidence="1 2">
    <name type="scientific">Neisseria elongata subsp. glycolytica ATCC 29315</name>
    <dbReference type="NCBI Taxonomy" id="546263"/>
    <lineage>
        <taxon>Bacteria</taxon>
        <taxon>Pseudomonadati</taxon>
        <taxon>Pseudomonadota</taxon>
        <taxon>Betaproteobacteria</taxon>
        <taxon>Neisseriales</taxon>
        <taxon>Neisseriaceae</taxon>
        <taxon>Neisseria</taxon>
    </lineage>
</organism>
<comment type="caution">
    <text evidence="1">The sequence shown here is derived from an EMBL/GenBank/DDBJ whole genome shotgun (WGS) entry which is preliminary data.</text>
</comment>
<evidence type="ECO:0000313" key="2">
    <source>
        <dbReference type="Proteomes" id="UP000005536"/>
    </source>
</evidence>
<protein>
    <submittedName>
        <fullName evidence="1">Uncharacterized protein</fullName>
    </submittedName>
</protein>
<dbReference type="EMBL" id="ADBF01000229">
    <property type="protein sequence ID" value="EFE49016.1"/>
    <property type="molecule type" value="Genomic_DNA"/>
</dbReference>
<accession>D4DT15</accession>
<dbReference type="AlphaFoldDB" id="D4DT15"/>